<keyword evidence="3" id="KW-1185">Reference proteome</keyword>
<evidence type="ECO:0000256" key="1">
    <source>
        <dbReference type="SAM" id="Phobius"/>
    </source>
</evidence>
<feature type="transmembrane region" description="Helical" evidence="1">
    <location>
        <begin position="133"/>
        <end position="153"/>
    </location>
</feature>
<feature type="transmembrane region" description="Helical" evidence="1">
    <location>
        <begin position="103"/>
        <end position="127"/>
    </location>
</feature>
<dbReference type="RefSeq" id="WP_311868298.1">
    <property type="nucleotide sequence ID" value="NZ_JAUZVT010000001.1"/>
</dbReference>
<sequence>MTTSLALLRRIMRTVWARAIAFTAVAVMFALAAGVVGSLIPFELRVELGQNSVDSLLQIIATAMLTATTFSITAMVTAYSSATTIATPRSTKLLIADPTSQNALSIFLGGFVFALVGIIALSTGYYTEQGRTILFFGTLVVIAIIVATLLRWIGHLARFGRMADVIDRVEDAATRTLVDYAKHPTLGARELRGVPAGASSVTAAAGGEYVLSVDVARLDALAEKHGCDLFVTAIPGTIADHRHPLAHVRGRVSEAIESGIRSAFVLGRHRDYDQDPRLGVIALAEIGSRALSPSTNDPGTAIEVIAALQRVFTAALDSREPDGQIDHPHVWIARPRVDELVTDAFRPLARDGAGFVEVQIRLQKCLRALRLTAPDDAVAFDRMAEESLRRAARHLSRAERRAVRAALS</sequence>
<keyword evidence="1" id="KW-0472">Membrane</keyword>
<name>A0ABU3GEW3_9MICO</name>
<dbReference type="InterPro" id="IPR018723">
    <property type="entry name" value="DUF2254_membrane"/>
</dbReference>
<dbReference type="EMBL" id="JAUZVT010000001">
    <property type="protein sequence ID" value="MDT3329230.1"/>
    <property type="molecule type" value="Genomic_DNA"/>
</dbReference>
<feature type="transmembrane region" description="Helical" evidence="1">
    <location>
        <begin position="60"/>
        <end position="82"/>
    </location>
</feature>
<keyword evidence="1" id="KW-1133">Transmembrane helix</keyword>
<keyword evidence="1" id="KW-0812">Transmembrane</keyword>
<evidence type="ECO:0000313" key="3">
    <source>
        <dbReference type="Proteomes" id="UP001262835"/>
    </source>
</evidence>
<organism evidence="2 3">
    <name type="scientific">Microbacterium aquilitoris</name>
    <dbReference type="NCBI Taxonomy" id="3067307"/>
    <lineage>
        <taxon>Bacteria</taxon>
        <taxon>Bacillati</taxon>
        <taxon>Actinomycetota</taxon>
        <taxon>Actinomycetes</taxon>
        <taxon>Micrococcales</taxon>
        <taxon>Microbacteriaceae</taxon>
        <taxon>Microbacterium</taxon>
    </lineage>
</organism>
<comment type="caution">
    <text evidence="2">The sequence shown here is derived from an EMBL/GenBank/DDBJ whole genome shotgun (WGS) entry which is preliminary data.</text>
</comment>
<proteinExistence type="predicted"/>
<accession>A0ABU3GEW3</accession>
<evidence type="ECO:0000313" key="2">
    <source>
        <dbReference type="EMBL" id="MDT3329230.1"/>
    </source>
</evidence>
<feature type="transmembrane region" description="Helical" evidence="1">
    <location>
        <begin position="20"/>
        <end position="40"/>
    </location>
</feature>
<reference evidence="2 3" key="1">
    <citation type="submission" date="2023-08" db="EMBL/GenBank/DDBJ databases">
        <title>Microbacterium aquilitoris sp. nov. and Microbacterium gwkjibeachense sp. nov., isolated from beach.</title>
        <authorList>
            <person name="Lee S.D."/>
            <person name="Yang H."/>
            <person name="Kim I."/>
        </authorList>
    </citation>
    <scope>NUCLEOTIDE SEQUENCE [LARGE SCALE GENOMIC DNA]</scope>
    <source>
        <strain evidence="2 3">KSW-18</strain>
    </source>
</reference>
<protein>
    <submittedName>
        <fullName evidence="2">DUF2254 domain-containing protein</fullName>
    </submittedName>
</protein>
<gene>
    <name evidence="2" type="ORF">Q9S78_00980</name>
</gene>
<dbReference type="Proteomes" id="UP001262835">
    <property type="component" value="Unassembled WGS sequence"/>
</dbReference>
<dbReference type="Pfam" id="PF10011">
    <property type="entry name" value="DUF2254"/>
    <property type="match status" value="1"/>
</dbReference>